<keyword evidence="5" id="KW-1185">Reference proteome</keyword>
<dbReference type="EMBL" id="AP024202">
    <property type="protein sequence ID" value="BCN94004.1"/>
    <property type="molecule type" value="Genomic_DNA"/>
</dbReference>
<feature type="chain" id="PRO_5045901609" evidence="1">
    <location>
        <begin position="27"/>
        <end position="415"/>
    </location>
</feature>
<sequence length="415" mass="47145">MQIKKHLITYLVSIFLLMSLGLNAQAQSDTFTPSEQGFKIWLNDFKKQALQKGISQSTLDQAFKDIELNDRVLESDKKQPEFTQTFFEYFNRAVSDSRIEKGLKKYAEQKPLLDEVTKKYGVPGRFLVAFWGMETNYGSYTGNIPIIESLATLAYDPRRSEFFTTQLISALTILDKGHVSLKQMKGSWAGAMGQCQFMPSNYLQYAVDGDGDGKINLWDSLPDVFYSAANFLQQLGWQKEENWGREVALPKNFDYALADNKTSRSLSDWQKLGITLADGRVLPDEDMQARLLLVSDYQGPAFLVYDNFRVIKRWNNADKYAVAVGHLADRIVERPPLTKQQPKNDKGLSLAQIKEIQTLLNNLGYDVGTPDGIVGNKTRKALREFQVQQKLPADGFASLRMLDVLKEKTKQLSMR</sequence>
<evidence type="ECO:0000259" key="2">
    <source>
        <dbReference type="Pfam" id="PF01471"/>
    </source>
</evidence>
<dbReference type="InterPro" id="IPR036365">
    <property type="entry name" value="PGBD-like_sf"/>
</dbReference>
<keyword evidence="1" id="KW-0732">Signal</keyword>
<accession>A0ABM7MF17</accession>
<dbReference type="InterPro" id="IPR043426">
    <property type="entry name" value="MltB-like"/>
</dbReference>
<dbReference type="NCBIfam" id="TIGR02283">
    <property type="entry name" value="MltB_2"/>
    <property type="match status" value="1"/>
</dbReference>
<evidence type="ECO:0000256" key="1">
    <source>
        <dbReference type="SAM" id="SignalP"/>
    </source>
</evidence>
<dbReference type="InterPro" id="IPR036366">
    <property type="entry name" value="PGBDSf"/>
</dbReference>
<proteinExistence type="predicted"/>
<reference evidence="4" key="1">
    <citation type="journal article" date="2022" name="Arch. Microbiol.">
        <title>Thiomicrorhabdus immobilis sp. nov., a mesophilic sulfur-oxidizing bacterium isolated from sediment of a brackish lake in northern Japan.</title>
        <authorList>
            <person name="Kojima H."/>
            <person name="Mochizuki J."/>
            <person name="Kanda M."/>
            <person name="Watanabe T."/>
            <person name="Fukui M."/>
        </authorList>
    </citation>
    <scope>NUCLEOTIDE SEQUENCE</scope>
    <source>
        <strain evidence="4">Am19</strain>
    </source>
</reference>
<feature type="domain" description="Transglycosylase SLT" evidence="3">
    <location>
        <begin position="38"/>
        <end position="329"/>
    </location>
</feature>
<dbReference type="InterPro" id="IPR011970">
    <property type="entry name" value="MltB_2"/>
</dbReference>
<dbReference type="SUPFAM" id="SSF53955">
    <property type="entry name" value="Lysozyme-like"/>
    <property type="match status" value="1"/>
</dbReference>
<dbReference type="Proteomes" id="UP001054820">
    <property type="component" value="Chromosome"/>
</dbReference>
<dbReference type="InterPro" id="IPR031304">
    <property type="entry name" value="SLT_2"/>
</dbReference>
<dbReference type="Gene3D" id="1.10.101.10">
    <property type="entry name" value="PGBD-like superfamily/PGBD"/>
    <property type="match status" value="1"/>
</dbReference>
<evidence type="ECO:0000313" key="5">
    <source>
        <dbReference type="Proteomes" id="UP001054820"/>
    </source>
</evidence>
<dbReference type="InterPro" id="IPR002477">
    <property type="entry name" value="Peptidoglycan-bd-like"/>
</dbReference>
<dbReference type="Gene3D" id="1.10.530.10">
    <property type="match status" value="1"/>
</dbReference>
<dbReference type="PANTHER" id="PTHR30163:SF8">
    <property type="entry name" value="LYTIC MUREIN TRANSGLYCOSYLASE"/>
    <property type="match status" value="1"/>
</dbReference>
<evidence type="ECO:0000313" key="4">
    <source>
        <dbReference type="EMBL" id="BCN94004.1"/>
    </source>
</evidence>
<dbReference type="CDD" id="cd13399">
    <property type="entry name" value="Slt35-like"/>
    <property type="match status" value="1"/>
</dbReference>
<gene>
    <name evidence="4" type="ORF">THMIRHAM_17890</name>
</gene>
<protein>
    <submittedName>
        <fullName evidence="4">Lytic transglycosylase</fullName>
    </submittedName>
</protein>
<dbReference type="Gene3D" id="1.10.8.350">
    <property type="entry name" value="Bacterial muramidase"/>
    <property type="match status" value="1"/>
</dbReference>
<dbReference type="SUPFAM" id="SSF47090">
    <property type="entry name" value="PGBD-like"/>
    <property type="match status" value="1"/>
</dbReference>
<dbReference type="Pfam" id="PF13406">
    <property type="entry name" value="SLT_2"/>
    <property type="match status" value="1"/>
</dbReference>
<dbReference type="InterPro" id="IPR023346">
    <property type="entry name" value="Lysozyme-like_dom_sf"/>
</dbReference>
<dbReference type="PANTHER" id="PTHR30163">
    <property type="entry name" value="MEMBRANE-BOUND LYTIC MUREIN TRANSGLYCOSYLASE B"/>
    <property type="match status" value="1"/>
</dbReference>
<name>A0ABM7MF17_9GAMM</name>
<organism evidence="4 5">
    <name type="scientific">Thiomicrorhabdus immobilis</name>
    <dbReference type="NCBI Taxonomy" id="2791037"/>
    <lineage>
        <taxon>Bacteria</taxon>
        <taxon>Pseudomonadati</taxon>
        <taxon>Pseudomonadota</taxon>
        <taxon>Gammaproteobacteria</taxon>
        <taxon>Thiotrichales</taxon>
        <taxon>Piscirickettsiaceae</taxon>
        <taxon>Thiomicrorhabdus</taxon>
    </lineage>
</organism>
<feature type="signal peptide" evidence="1">
    <location>
        <begin position="1"/>
        <end position="26"/>
    </location>
</feature>
<evidence type="ECO:0000259" key="3">
    <source>
        <dbReference type="Pfam" id="PF13406"/>
    </source>
</evidence>
<feature type="domain" description="Peptidoglycan binding-like" evidence="2">
    <location>
        <begin position="351"/>
        <end position="405"/>
    </location>
</feature>
<dbReference type="Pfam" id="PF01471">
    <property type="entry name" value="PG_binding_1"/>
    <property type="match status" value="1"/>
</dbReference>